<dbReference type="AlphaFoldDB" id="A0A6N2Z5H1"/>
<organism evidence="1">
    <name type="scientific">Clostridium butyricum</name>
    <dbReference type="NCBI Taxonomy" id="1492"/>
    <lineage>
        <taxon>Bacteria</taxon>
        <taxon>Bacillati</taxon>
        <taxon>Bacillota</taxon>
        <taxon>Clostridia</taxon>
        <taxon>Eubacteriales</taxon>
        <taxon>Clostridiaceae</taxon>
        <taxon>Clostridium</taxon>
    </lineage>
</organism>
<dbReference type="InterPro" id="IPR046257">
    <property type="entry name" value="DUF6290"/>
</dbReference>
<dbReference type="EMBL" id="CACRTU010000008">
    <property type="protein sequence ID" value="VYT73296.1"/>
    <property type="molecule type" value="Genomic_DNA"/>
</dbReference>
<dbReference type="Pfam" id="PF19807">
    <property type="entry name" value="DUF6290"/>
    <property type="match status" value="1"/>
</dbReference>
<accession>A0A6N2Z5H1</accession>
<reference evidence="1" key="1">
    <citation type="submission" date="2019-11" db="EMBL/GenBank/DDBJ databases">
        <authorList>
            <person name="Feng L."/>
        </authorList>
    </citation>
    <scope>NUCLEOTIDE SEQUENCE</scope>
    <source>
        <strain evidence="1">CButyricumLFYP62</strain>
    </source>
</reference>
<name>A0A6N2Z5H1_CLOBU</name>
<evidence type="ECO:0000313" key="1">
    <source>
        <dbReference type="EMBL" id="VYT73296.1"/>
    </source>
</evidence>
<gene>
    <name evidence="1" type="ORF">CBLFYP62_00602</name>
</gene>
<proteinExistence type="predicted"/>
<sequence>MRIRQINFKVSDEEREVLNSLIVKKGCSLSDVIREAVNEHYDLEEFDASYIETANKRYKNKWSIY</sequence>
<dbReference type="RefSeq" id="WP_003429900.1">
    <property type="nucleotide sequence ID" value="NZ_CACRTU010000008.1"/>
</dbReference>
<protein>
    <submittedName>
        <fullName evidence="1">Uncharacterized protein</fullName>
    </submittedName>
</protein>